<evidence type="ECO:0000313" key="2">
    <source>
        <dbReference type="EMBL" id="SVB13068.1"/>
    </source>
</evidence>
<accession>A0A382BGX6</accession>
<dbReference type="AlphaFoldDB" id="A0A382BGX6"/>
<proteinExistence type="predicted"/>
<gene>
    <name evidence="2" type="ORF">METZ01_LOCUS165922</name>
</gene>
<name>A0A382BGX6_9ZZZZ</name>
<reference evidence="2" key="1">
    <citation type="submission" date="2018-05" db="EMBL/GenBank/DDBJ databases">
        <authorList>
            <person name="Lanie J.A."/>
            <person name="Ng W.-L."/>
            <person name="Kazmierczak K.M."/>
            <person name="Andrzejewski T.M."/>
            <person name="Davidsen T.M."/>
            <person name="Wayne K.J."/>
            <person name="Tettelin H."/>
            <person name="Glass J.I."/>
            <person name="Rusch D."/>
            <person name="Podicherti R."/>
            <person name="Tsui H.-C.T."/>
            <person name="Winkler M.E."/>
        </authorList>
    </citation>
    <scope>NUCLEOTIDE SEQUENCE</scope>
</reference>
<sequence length="341" mass="37173">MLLLAVVMSGGACSQESSSSPTAPTGPLETSGPTLTPPVYVTLFTHIEDNAPAGALGTPASRSAYARMRAQLIQMGQMAPQSGVPWSLQPDWKILEAARLYEDVEMTASTGGLNVFRYLRDTLNVVIDPHSHENGGYNYTDVAYLLELLEVGGSTVIGGHIWDPSYPQFSNWERFRVPVFGERYPSAVWRGNILMGSGTPGHVNDPVVSGVWRPRSRFSYFEDDPTGNIAAIGQWRRDIAGIVELTERYSSGLVPATCMLTASFHVTPGSLSNLGAVQSNVLSPLRSLRNRGQIELTDFTSLISTWRNRFGGEACVHTPTTTSIREVTPQLPTSTIRRSSR</sequence>
<evidence type="ECO:0000256" key="1">
    <source>
        <dbReference type="SAM" id="MobiDB-lite"/>
    </source>
</evidence>
<protein>
    <submittedName>
        <fullName evidence="2">Uncharacterized protein</fullName>
    </submittedName>
</protein>
<organism evidence="2">
    <name type="scientific">marine metagenome</name>
    <dbReference type="NCBI Taxonomy" id="408172"/>
    <lineage>
        <taxon>unclassified sequences</taxon>
        <taxon>metagenomes</taxon>
        <taxon>ecological metagenomes</taxon>
    </lineage>
</organism>
<dbReference type="EMBL" id="UINC01029773">
    <property type="protein sequence ID" value="SVB13068.1"/>
    <property type="molecule type" value="Genomic_DNA"/>
</dbReference>
<feature type="region of interest" description="Disordered" evidence="1">
    <location>
        <begin position="12"/>
        <end position="34"/>
    </location>
</feature>